<organism evidence="6 7">
    <name type="scientific">Paenibacillus nanensis</name>
    <dbReference type="NCBI Taxonomy" id="393251"/>
    <lineage>
        <taxon>Bacteria</taxon>
        <taxon>Bacillati</taxon>
        <taxon>Bacillota</taxon>
        <taxon>Bacilli</taxon>
        <taxon>Bacillales</taxon>
        <taxon>Paenibacillaceae</taxon>
        <taxon>Paenibacillus</taxon>
    </lineage>
</organism>
<feature type="compositionally biased region" description="Basic and acidic residues" evidence="5">
    <location>
        <begin position="71"/>
        <end position="80"/>
    </location>
</feature>
<dbReference type="Pfam" id="PF07470">
    <property type="entry name" value="Glyco_hydro_88"/>
    <property type="match status" value="1"/>
</dbReference>
<sequence>MYTILKSKGIGLSLFPRREPRDSFRIRGGRVVLPESERQWISDVIAKITAKMEAVSERSQYKIPYTTVNGTHDHRPDTKPGSDPADGISWWTNGFWGGMMWLMHHETGNEKYKNIAAHSEELLDECFHHFYGLHHDVGFMWLPTSVASYRVTKDPKSRKRALHAANLLAGRFNLAGGFIRAWNDLEGTDTRGWAIIDCMLNIPLLYWASGETGDPRYKQIAMRHADTAMSAFVRADGSVNHIVEFDPNEGSVLRTYGGQGYEDGSSWTRGQSWGLYGFMMSYIHTGKQEYLDTAKQIAHYFIANIPENGIIPIDFRQPKEPAYEDSTAAAIASCGLIEIAKVVGEHEKDLYLGAALKLVQTLDASRCDWRMEVDHLLINGSAAYHNPIRHTPIIYGDYYFMEAVFKLKGNDLYIW</sequence>
<evidence type="ECO:0000313" key="6">
    <source>
        <dbReference type="EMBL" id="RIX59689.1"/>
    </source>
</evidence>
<evidence type="ECO:0000256" key="5">
    <source>
        <dbReference type="SAM" id="MobiDB-lite"/>
    </source>
</evidence>
<dbReference type="PANTHER" id="PTHR36845:SF1">
    <property type="entry name" value="HYDROLASE, PUTATIVE (AFU_ORTHOLOGUE AFUA_7G05090)-RELATED"/>
    <property type="match status" value="1"/>
</dbReference>
<dbReference type="InterPro" id="IPR008928">
    <property type="entry name" value="6-hairpin_glycosidase_sf"/>
</dbReference>
<feature type="binding site" evidence="4">
    <location>
        <position position="197"/>
    </location>
    <ligand>
        <name>substrate</name>
    </ligand>
</feature>
<feature type="binding site" evidence="4">
    <location>
        <position position="136"/>
    </location>
    <ligand>
        <name>substrate</name>
    </ligand>
</feature>
<reference evidence="6 7" key="1">
    <citation type="submission" date="2018-09" db="EMBL/GenBank/DDBJ databases">
        <title>Paenibacillus aracenensis nov. sp. isolated from a cave in southern Spain.</title>
        <authorList>
            <person name="Jurado V."/>
            <person name="Gutierrez-Patricio S."/>
            <person name="Gonzalez-Pimentel J.L."/>
            <person name="Miller A.Z."/>
            <person name="Laiz L."/>
            <person name="Saiz-Jimenez C."/>
        </authorList>
    </citation>
    <scope>NUCLEOTIDE SEQUENCE [LARGE SCALE GENOMIC DNA]</scope>
    <source>
        <strain evidence="6 7">DSM 22867</strain>
    </source>
</reference>
<evidence type="ECO:0000256" key="4">
    <source>
        <dbReference type="PIRSR" id="PIRSR610905-2"/>
    </source>
</evidence>
<dbReference type="InterPro" id="IPR012341">
    <property type="entry name" value="6hp_glycosidase-like_sf"/>
</dbReference>
<feature type="active site" description="Nucleophile" evidence="3">
    <location>
        <position position="136"/>
    </location>
</feature>
<dbReference type="Proteomes" id="UP000266482">
    <property type="component" value="Unassembled WGS sequence"/>
</dbReference>
<keyword evidence="7" id="KW-1185">Reference proteome</keyword>
<feature type="region of interest" description="Disordered" evidence="5">
    <location>
        <begin position="67"/>
        <end position="86"/>
    </location>
</feature>
<evidence type="ECO:0000256" key="3">
    <source>
        <dbReference type="PIRSR" id="PIRSR610905-1"/>
    </source>
</evidence>
<name>A0A3A1VFK0_9BACL</name>
<dbReference type="SUPFAM" id="SSF48208">
    <property type="entry name" value="Six-hairpin glycosidases"/>
    <property type="match status" value="1"/>
</dbReference>
<feature type="active site" description="Proton donor" evidence="3">
    <location>
        <position position="197"/>
    </location>
</feature>
<feature type="binding site" evidence="4">
    <location>
        <position position="273"/>
    </location>
    <ligand>
        <name>substrate</name>
    </ligand>
</feature>
<dbReference type="GO" id="GO:0000272">
    <property type="term" value="P:polysaccharide catabolic process"/>
    <property type="evidence" value="ECO:0007669"/>
    <property type="project" value="TreeGrafter"/>
</dbReference>
<protein>
    <submittedName>
        <fullName evidence="6">Glycosyl hydrolase family 88</fullName>
    </submittedName>
</protein>
<dbReference type="InterPro" id="IPR010905">
    <property type="entry name" value="Glyco_hydro_88"/>
</dbReference>
<dbReference type="PANTHER" id="PTHR36845">
    <property type="entry name" value="HYDROLASE, PUTATIVE (AFU_ORTHOLOGUE AFUA_7G05090)-RELATED"/>
    <property type="match status" value="1"/>
</dbReference>
<dbReference type="EMBL" id="QXQA01000002">
    <property type="protein sequence ID" value="RIX59689.1"/>
    <property type="molecule type" value="Genomic_DNA"/>
</dbReference>
<evidence type="ECO:0000256" key="2">
    <source>
        <dbReference type="ARBA" id="ARBA00038358"/>
    </source>
</evidence>
<dbReference type="InterPro" id="IPR052369">
    <property type="entry name" value="UG_Glycosaminoglycan_Hydrolase"/>
</dbReference>
<dbReference type="Gene3D" id="1.50.10.10">
    <property type="match status" value="1"/>
</dbReference>
<gene>
    <name evidence="6" type="ORF">D3P08_06050</name>
</gene>
<evidence type="ECO:0000313" key="7">
    <source>
        <dbReference type="Proteomes" id="UP000266482"/>
    </source>
</evidence>
<dbReference type="GO" id="GO:0052757">
    <property type="term" value="F:chondroitin hydrolase activity"/>
    <property type="evidence" value="ECO:0007669"/>
    <property type="project" value="TreeGrafter"/>
</dbReference>
<dbReference type="AlphaFoldDB" id="A0A3A1VFK0"/>
<feature type="binding site" evidence="4">
    <location>
        <position position="269"/>
    </location>
    <ligand>
        <name>substrate</name>
    </ligand>
</feature>
<comment type="similarity">
    <text evidence="2">Belongs to the glycosyl hydrolase 88 family.</text>
</comment>
<dbReference type="OrthoDB" id="428577at2"/>
<comment type="caution">
    <text evidence="6">The sequence shown here is derived from an EMBL/GenBank/DDBJ whole genome shotgun (WGS) entry which is preliminary data.</text>
</comment>
<proteinExistence type="inferred from homology"/>
<evidence type="ECO:0000256" key="1">
    <source>
        <dbReference type="ARBA" id="ARBA00022801"/>
    </source>
</evidence>
<keyword evidence="1 6" id="KW-0378">Hydrolase</keyword>
<accession>A0A3A1VFK0</accession>